<proteinExistence type="predicted"/>
<evidence type="ECO:0000313" key="5">
    <source>
        <dbReference type="Proteomes" id="UP000007463"/>
    </source>
</evidence>
<dbReference type="EMBL" id="CP002542">
    <property type="protein sequence ID" value="AEA42097.1"/>
    <property type="molecule type" value="Genomic_DNA"/>
</dbReference>
<feature type="domain" description="Secretion system C-terminal sorting" evidence="3">
    <location>
        <begin position="1707"/>
        <end position="1773"/>
    </location>
</feature>
<dbReference type="NCBIfam" id="TIGR04183">
    <property type="entry name" value="Por_Secre_tail"/>
    <property type="match status" value="1"/>
</dbReference>
<dbReference type="HOGENOM" id="CLU_238688_0_0_10"/>
<reference evidence="5" key="2">
    <citation type="submission" date="2011-02" db="EMBL/GenBank/DDBJ databases">
        <title>The complete genome of Fluviicola taffensis DSM 16823.</title>
        <authorList>
            <consortium name="US DOE Joint Genome Institute (JGI-PGF)"/>
            <person name="Lucas S."/>
            <person name="Copeland A."/>
            <person name="Lapidus A."/>
            <person name="Bruce D."/>
            <person name="Goodwin L."/>
            <person name="Pitluck S."/>
            <person name="Kyrpides N."/>
            <person name="Mavromatis K."/>
            <person name="Ivanova N."/>
            <person name="Mikhailova N."/>
            <person name="Pagani I."/>
            <person name="Chertkov O."/>
            <person name="Detter J.C."/>
            <person name="Han C."/>
            <person name="Tapia R."/>
            <person name="Land M."/>
            <person name="Hauser L."/>
            <person name="Markowitz V."/>
            <person name="Cheng J.-F."/>
            <person name="Hugenholtz P."/>
            <person name="Woyke T."/>
            <person name="Wu D."/>
            <person name="Tindall B."/>
            <person name="Pomrenke H.G."/>
            <person name="Brambilla E."/>
            <person name="Klenk H.-P."/>
            <person name="Eisen J.A."/>
        </authorList>
    </citation>
    <scope>NUCLEOTIDE SEQUENCE [LARGE SCALE GENOMIC DNA]</scope>
    <source>
        <strain evidence="5">DSM 16823 / RW262 / RW262</strain>
    </source>
</reference>
<keyword evidence="1 2" id="KW-0732">Signal</keyword>
<evidence type="ECO:0000313" key="4">
    <source>
        <dbReference type="EMBL" id="AEA42097.1"/>
    </source>
</evidence>
<organism evidence="4 5">
    <name type="scientific">Fluviicola taffensis (strain DSM 16823 / NCIMB 13979 / RW262)</name>
    <dbReference type="NCBI Taxonomy" id="755732"/>
    <lineage>
        <taxon>Bacteria</taxon>
        <taxon>Pseudomonadati</taxon>
        <taxon>Bacteroidota</taxon>
        <taxon>Flavobacteriia</taxon>
        <taxon>Flavobacteriales</taxon>
        <taxon>Crocinitomicaceae</taxon>
        <taxon>Fluviicola</taxon>
    </lineage>
</organism>
<sequence precursor="true">MKTMKLLTLITLLFACFYGTAQTQFWSDNFEDAGAPSSGTRTPSVQNAWPGSPPYSRYFSRVSVSDLLLQNGTYSGFQGSKFWAGEDIDAALTGTNFGQSATQTISWNSINISGKSGLIFKGYFACDNVPNVWERGLNDPANPADYMIISYQIDGGAWVDGVRIFATATGQFAPETTGDSIGDGTILTSYAFTEFTANIVGTGTTLNLKFKCYANGGTTEELAIDDFRLFETPACTAPTITGNPPNRSICVNGNTTFSSTATGATAYQWQVNTGSGFTDISNGGVYSNATTNTLTITGAIAGMNGYLYRCTAINGVASCFTNSNAGTLNISNITSSTAQNNVACFGTSTGSAAVSPVGGIGSYTYSWSPSGGIASIATGLAAGSYTVTITDAIACQITKNFTLTQPPVLNGSTVVTNIACFGGNTGAINLTPSGGTPGYTFNWNSGVATTEDRTTLTAGTYSVVITDANNCQRTVSGITVTQPTAVVSGTTTVTNTTCNSANNGVIDFTPTGGTGPYTYNWGGGITSQDRISLAAGTYSVTITDANACTGTVSGITVTQPTAVSGGTTITNTSCNGGTNGTIDFTPSGGTPGYTYSWGGGITSQDRTALAAGSYSVTITDANGCTGTVNATVTQPTAVSGVTTVTNVACFGNSTGAINLTPTGGTPGYTFNWNSGVATTEDRTSLTAGTYSVTITDANGCTGTISPMVTQPAAVVSGTTVVTNVACFGNNTGAINLTPTGGVGPYTFNWVGGATTEDRTLLSAGTYSVTITDANACTGTVSGITVTQPAAVVSGTRVVTNVSCFGGNNGAINLTPTGGVGPYTFNWVGGATTEDRTSLTAGTYSVTITDANACTGTVSGITVTQPAATVSGTTIVTNVACNGANTGSINLTPTGGTGPYTQNWVGGITTEDRTVLTAGTYSVTITDFNGCTGTVNATVTQPTAISVTAASQTNVSCNGGSNGAAAINTPTGGVSPYTYNWTPGNPTGDGTVSVTGLSAGTYTVTVTDDNACTASQSFTVTQPTALSVMAASQTNVACFGGSNGAAAINTPTGGTPGYTYDWTPGTPTGDGTVSVNGLTAGTWTVNVTDANGCVASQNFTVTQPTAISVTAASQTNVACNGGSNGAAAINTPTGGTPGYTYDWTPGTPTGDGTTSVNGLTAGTWTVNVTDANGCVASQSFTVTQPTAISFTAASQTNIACFGDATGAFAVNTPTGGTGAFTYDWAPGTPTGDGTTSVTGLTAGTYSVTTTDNNGCTASISFTITEPPVLVVSAGGQTNVSCNGGSNASATVTVSGGTPGYSYLWSPTGGANATASGLTAGTYTVTVTDANGCQATQTFTITEPTVLDASSGSQVDVLCNGGSTGSATVIPTGGTGTYDYSWAPTGGTAATASGLVAGTYTVTVTDDNSCQATKTFVITQSAALTSSFSHSACNSYTWGTQTHTVSGTYTQTFTAANACDSVVTLTLSIVSEITNTVTESSCVSYTWAQNNMTYTASGLYVDTIPAFGGCDSIVTLDLTINTPSGSSSSEFACGTYTWAQNGMTYTASGAYTDTIPNANGCDSIITLNLTIGGSSASESVTVCESYTWAQTGLEYTATGMYADTLTDANGCDSILVLNLTVNSNPTATATDNGNATITASAGTTYQWINCTTNTPISGATAQTFMATANGTYAVIVTNATNCSDTSDCVVIDNVGLDEKNTSFGVTLTPNPTQNNVQVTFTGANEASIVIYDVKGKMVLSVDHAQTGEVLSVEAFERGVYLVNITTSFGKHTERLVKQ</sequence>
<dbReference type="InterPro" id="IPR026444">
    <property type="entry name" value="Secre_tail"/>
</dbReference>
<dbReference type="eggNOG" id="COG3209">
    <property type="taxonomic scope" value="Bacteria"/>
</dbReference>
<dbReference type="Pfam" id="PF18962">
    <property type="entry name" value="Por_Secre_tail"/>
    <property type="match status" value="1"/>
</dbReference>
<feature type="signal peptide" evidence="2">
    <location>
        <begin position="1"/>
        <end position="21"/>
    </location>
</feature>
<dbReference type="InterPro" id="IPR025667">
    <property type="entry name" value="SprB_repeat"/>
</dbReference>
<name>F2IB14_FLUTR</name>
<reference evidence="4 5" key="1">
    <citation type="journal article" date="2011" name="Stand. Genomic Sci.">
        <title>Complete genome sequence of the gliding freshwater bacterium Fluviicola taffensis type strain (RW262).</title>
        <authorList>
            <person name="Woyke T."/>
            <person name="Chertkov O."/>
            <person name="Lapidus A."/>
            <person name="Nolan M."/>
            <person name="Lucas S."/>
            <person name="Del Rio T.G."/>
            <person name="Tice H."/>
            <person name="Cheng J.F."/>
            <person name="Tapia R."/>
            <person name="Han C."/>
            <person name="Goodwin L."/>
            <person name="Pitluck S."/>
            <person name="Liolios K."/>
            <person name="Pagani I."/>
            <person name="Ivanova N."/>
            <person name="Huntemann M."/>
            <person name="Mavromatis K."/>
            <person name="Mikhailova N."/>
            <person name="Pati A."/>
            <person name="Chen A."/>
            <person name="Palaniappan K."/>
            <person name="Land M."/>
            <person name="Hauser L."/>
            <person name="Brambilla E.M."/>
            <person name="Rohde M."/>
            <person name="Mwirichia R."/>
            <person name="Sikorski J."/>
            <person name="Tindall B.J."/>
            <person name="Goker M."/>
            <person name="Bristow J."/>
            <person name="Eisen J.A."/>
            <person name="Markowitz V."/>
            <person name="Hugenholtz P."/>
            <person name="Klenk H.P."/>
            <person name="Kyrpides N.C."/>
        </authorList>
    </citation>
    <scope>NUCLEOTIDE SEQUENCE [LARGE SCALE GENOMIC DNA]</scope>
    <source>
        <strain evidence="5">DSM 16823 / RW262 / RW262</strain>
    </source>
</reference>
<feature type="chain" id="PRO_5003279671" evidence="2">
    <location>
        <begin position="22"/>
        <end position="1776"/>
    </location>
</feature>
<protein>
    <submittedName>
        <fullName evidence="4">Gliding motility-related protein protein</fullName>
    </submittedName>
</protein>
<dbReference type="eggNOG" id="COG3291">
    <property type="taxonomic scope" value="Bacteria"/>
</dbReference>
<accession>F2IB14</accession>
<dbReference type="KEGG" id="fte:Fluta_0087"/>
<evidence type="ECO:0000259" key="3">
    <source>
        <dbReference type="Pfam" id="PF18962"/>
    </source>
</evidence>
<dbReference type="InterPro" id="IPR013783">
    <property type="entry name" value="Ig-like_fold"/>
</dbReference>
<dbReference type="STRING" id="755732.Fluta_0087"/>
<dbReference type="Pfam" id="PF13573">
    <property type="entry name" value="SprB"/>
    <property type="match status" value="14"/>
</dbReference>
<dbReference type="Gene3D" id="2.60.40.10">
    <property type="entry name" value="Immunoglobulins"/>
    <property type="match status" value="1"/>
</dbReference>
<dbReference type="OrthoDB" id="9805017at2"/>
<evidence type="ECO:0000256" key="2">
    <source>
        <dbReference type="SAM" id="SignalP"/>
    </source>
</evidence>
<gene>
    <name evidence="4" type="ordered locus">Fluta_0087</name>
</gene>
<keyword evidence="5" id="KW-1185">Reference proteome</keyword>
<dbReference type="Proteomes" id="UP000007463">
    <property type="component" value="Chromosome"/>
</dbReference>
<dbReference type="Gene3D" id="2.60.40.740">
    <property type="match status" value="9"/>
</dbReference>
<evidence type="ECO:0000256" key="1">
    <source>
        <dbReference type="ARBA" id="ARBA00022729"/>
    </source>
</evidence>
<dbReference type="PROSITE" id="PS51257">
    <property type="entry name" value="PROKAR_LIPOPROTEIN"/>
    <property type="match status" value="1"/>
</dbReference>